<proteinExistence type="predicted"/>
<organism evidence="2 3">
    <name type="scientific">Frankia canadensis</name>
    <dbReference type="NCBI Taxonomy" id="1836972"/>
    <lineage>
        <taxon>Bacteria</taxon>
        <taxon>Bacillati</taxon>
        <taxon>Actinomycetota</taxon>
        <taxon>Actinomycetes</taxon>
        <taxon>Frankiales</taxon>
        <taxon>Frankiaceae</taxon>
        <taxon>Frankia</taxon>
    </lineage>
</organism>
<evidence type="ECO:0000313" key="2">
    <source>
        <dbReference type="EMBL" id="SNQ48630.1"/>
    </source>
</evidence>
<dbReference type="OrthoDB" id="4008201at2"/>
<evidence type="ECO:0008006" key="4">
    <source>
        <dbReference type="Google" id="ProtNLM"/>
    </source>
</evidence>
<protein>
    <recommendedName>
        <fullName evidence="4">CRISPR-associated protein Cst1</fullName>
    </recommendedName>
</protein>
<dbReference type="Proteomes" id="UP000234331">
    <property type="component" value="Unassembled WGS sequence"/>
</dbReference>
<reference evidence="2 3" key="1">
    <citation type="submission" date="2017-06" db="EMBL/GenBank/DDBJ databases">
        <authorList>
            <person name="Kim H.J."/>
            <person name="Triplett B.A."/>
        </authorList>
    </citation>
    <scope>NUCLEOTIDE SEQUENCE [LARGE SCALE GENOMIC DNA]</scope>
    <source>
        <strain evidence="2">FRACA_ARgP5</strain>
    </source>
</reference>
<gene>
    <name evidence="2" type="ORF">FRACA_2620004</name>
</gene>
<name>A0A2I2KSK1_9ACTN</name>
<evidence type="ECO:0000313" key="3">
    <source>
        <dbReference type="Proteomes" id="UP000234331"/>
    </source>
</evidence>
<feature type="compositionally biased region" description="Acidic residues" evidence="1">
    <location>
        <begin position="454"/>
        <end position="463"/>
    </location>
</feature>
<accession>A0A2I2KSK1</accession>
<feature type="region of interest" description="Disordered" evidence="1">
    <location>
        <begin position="446"/>
        <end position="479"/>
    </location>
</feature>
<evidence type="ECO:0000256" key="1">
    <source>
        <dbReference type="SAM" id="MobiDB-lite"/>
    </source>
</evidence>
<sequence length="479" mass="52722">MTRPAAADSIPNSRLALTEHPLQRAGARAIVALADVTEADRIDADALDRVAARIVGDVVEAAVTDRNSAAYDWWKILFAMYPNAKPTHAKRSQNRAELASEVGSYFAPDPVDDAAVSRPCAFCGGTTTVLWAKSTLPMFDTTKALNTLPPSLAGWPVCRPCRLAMWAMPYGASLTLGSATVLSCDNAEIERDFTAVNLDRSRKIRQVGVDGVPATATPERVALHALERHALDRPVAATLWSFKNDNQEPWLRVSETRIAVVSFLYALRRDGEARAGWMTLRRRLTKKGRDGSTVQNGLDILARALFASANSRTDRILYYLSEQAGDLSRIPASTIRHWRALHALYLKEMHGVDGADLQPVTTLLADWITQEKNPRGRFNEYCRAAGRGYSLQRLLMQATARLFLDGRQPADITRVTERLLHGPQGYQLRGQLFFEVAAELVRRQAAIGQKSGDEPEGGEDDPDAPLIPLDANDPDDEGE</sequence>
<dbReference type="AlphaFoldDB" id="A0A2I2KSK1"/>
<keyword evidence="3" id="KW-1185">Reference proteome</keyword>
<dbReference type="EMBL" id="FZMO01000182">
    <property type="protein sequence ID" value="SNQ48630.1"/>
    <property type="molecule type" value="Genomic_DNA"/>
</dbReference>